<dbReference type="AlphaFoldDB" id="D0L1C5"/>
<evidence type="ECO:0000259" key="3">
    <source>
        <dbReference type="Pfam" id="PF07825"/>
    </source>
</evidence>
<dbReference type="InterPro" id="IPR012884">
    <property type="entry name" value="Excisionase-like"/>
</dbReference>
<reference evidence="4 5" key="1">
    <citation type="submission" date="2009-10" db="EMBL/GenBank/DDBJ databases">
        <title>Complete sequence of Halothiobacillus neapolitanus c2.</title>
        <authorList>
            <consortium name="US DOE Joint Genome Institute"/>
            <person name="Lucas S."/>
            <person name="Copeland A."/>
            <person name="Lapidus A."/>
            <person name="Glavina del Rio T."/>
            <person name="Tice H."/>
            <person name="Bruce D."/>
            <person name="Goodwin L."/>
            <person name="Pitluck S."/>
            <person name="Davenport K."/>
            <person name="Brettin T."/>
            <person name="Detter J.C."/>
            <person name="Han C."/>
            <person name="Tapia R."/>
            <person name="Larimer F."/>
            <person name="Land M."/>
            <person name="Hauser L."/>
            <person name="Kyrpides N."/>
            <person name="Mikhailova N."/>
            <person name="Kerfeld C."/>
            <person name="Cannon G."/>
            <person name="Heinhort S."/>
        </authorList>
    </citation>
    <scope>NUCLEOTIDE SEQUENCE [LARGE SCALE GENOMIC DNA]</scope>
    <source>
        <strain evidence="5">ATCC 23641 / c2</strain>
    </source>
</reference>
<sequence>MKLIPLPVWLEQTFGEHQPTINTARAWCRQGRIKPSPKKIGRTYYLQPNAEHVNNANSHPRLIERILGETA</sequence>
<evidence type="ECO:0000313" key="4">
    <source>
        <dbReference type="EMBL" id="ACX96498.1"/>
    </source>
</evidence>
<name>D0L1C5_HALNC</name>
<dbReference type="Proteomes" id="UP000009102">
    <property type="component" value="Chromosome"/>
</dbReference>
<keyword evidence="5" id="KW-1185">Reference proteome</keyword>
<dbReference type="InterPro" id="IPR009061">
    <property type="entry name" value="DNA-bd_dom_put_sf"/>
</dbReference>
<keyword evidence="2" id="KW-0233">DNA recombination</keyword>
<evidence type="ECO:0000256" key="2">
    <source>
        <dbReference type="ARBA" id="ARBA00023172"/>
    </source>
</evidence>
<dbReference type="STRING" id="555778.Hneap_1673"/>
<evidence type="ECO:0000256" key="1">
    <source>
        <dbReference type="ARBA" id="ARBA00023125"/>
    </source>
</evidence>
<dbReference type="HOGENOM" id="CLU_167463_0_1_6"/>
<dbReference type="GO" id="GO:0006310">
    <property type="term" value="P:DNA recombination"/>
    <property type="evidence" value="ECO:0007669"/>
    <property type="project" value="UniProtKB-KW"/>
</dbReference>
<dbReference type="GO" id="GO:0003677">
    <property type="term" value="F:DNA binding"/>
    <property type="evidence" value="ECO:0007669"/>
    <property type="project" value="UniProtKB-KW"/>
</dbReference>
<gene>
    <name evidence="4" type="ordered locus">Hneap_1673</name>
</gene>
<evidence type="ECO:0000313" key="5">
    <source>
        <dbReference type="Proteomes" id="UP000009102"/>
    </source>
</evidence>
<dbReference type="RefSeq" id="WP_012824531.1">
    <property type="nucleotide sequence ID" value="NC_013422.1"/>
</dbReference>
<dbReference type="EMBL" id="CP001801">
    <property type="protein sequence ID" value="ACX96498.1"/>
    <property type="molecule type" value="Genomic_DNA"/>
</dbReference>
<organism evidence="4 5">
    <name type="scientific">Halothiobacillus neapolitanus (strain ATCC 23641 / DSM 15147 / CIP 104769 / NCIMB 8539 / c2)</name>
    <name type="common">Thiobacillus neapolitanus</name>
    <dbReference type="NCBI Taxonomy" id="555778"/>
    <lineage>
        <taxon>Bacteria</taxon>
        <taxon>Pseudomonadati</taxon>
        <taxon>Pseudomonadota</taxon>
        <taxon>Gammaproteobacteria</taxon>
        <taxon>Chromatiales</taxon>
        <taxon>Halothiobacillaceae</taxon>
        <taxon>Halothiobacillus</taxon>
    </lineage>
</organism>
<dbReference type="OrthoDB" id="8859100at2"/>
<dbReference type="Gene3D" id="1.10.1660.20">
    <property type="match status" value="1"/>
</dbReference>
<proteinExistence type="predicted"/>
<dbReference type="InterPro" id="IPR038137">
    <property type="entry name" value="Excisionase-like_sf"/>
</dbReference>
<dbReference type="KEGG" id="hna:Hneap_1673"/>
<keyword evidence="1" id="KW-0238">DNA-binding</keyword>
<feature type="domain" description="Excisionase-like" evidence="3">
    <location>
        <begin position="9"/>
        <end position="60"/>
    </location>
</feature>
<accession>D0L1C5</accession>
<dbReference type="Pfam" id="PF07825">
    <property type="entry name" value="Exc"/>
    <property type="match status" value="1"/>
</dbReference>
<dbReference type="SUPFAM" id="SSF46955">
    <property type="entry name" value="Putative DNA-binding domain"/>
    <property type="match status" value="1"/>
</dbReference>
<protein>
    <recommendedName>
        <fullName evidence="3">Excisionase-like domain-containing protein</fullName>
    </recommendedName>
</protein>